<dbReference type="PANTHER" id="PTHR47955:SF11">
    <property type="entry name" value="4-HYDROXYPHENYLACETALDEHYDE OXIME MONOOXYGENASE"/>
    <property type="match status" value="1"/>
</dbReference>
<keyword evidence="3" id="KW-0408">Iron</keyword>
<keyword evidence="5" id="KW-0812">Transmembrane</keyword>
<evidence type="ECO:0000256" key="1">
    <source>
        <dbReference type="ARBA" id="ARBA00010617"/>
    </source>
</evidence>
<feature type="region of interest" description="Disordered" evidence="4">
    <location>
        <begin position="41"/>
        <end position="60"/>
    </location>
</feature>
<dbReference type="SUPFAM" id="SSF48264">
    <property type="entry name" value="Cytochrome P450"/>
    <property type="match status" value="1"/>
</dbReference>
<name>B6SRD5_MAIZE</name>
<dbReference type="SMR" id="B6SRD5"/>
<sequence>MDDAQSRSHELATGWPLLPQLLVVPLLLLLCLLSSGRRSREQGAAERRRAPPGPPKQLPVLGNLLQIGSRPHRYFQAVARRYGPIVEVQLGRVRTVVVSSPDAAKEVLRTNDLHCCSRPNSPGK</sequence>
<reference evidence="7" key="2">
    <citation type="submission" date="2015-12" db="EMBL/GenBank/DDBJ databases">
        <title>Update maize B73 reference genome by single molecule sequencing technologies.</title>
        <authorList>
            <consortium name="Maize Genome Sequencing Project"/>
            <person name="Ware D."/>
        </authorList>
    </citation>
    <scope>NUCLEOTIDE SEQUENCE [LARGE SCALE GENOMIC DNA]</scope>
    <source>
        <tissue evidence="7">Seedling</tissue>
    </source>
</reference>
<dbReference type="InterPro" id="IPR001128">
    <property type="entry name" value="Cyt_P450"/>
</dbReference>
<keyword evidence="2" id="KW-0479">Metal-binding</keyword>
<dbReference type="GO" id="GO:0020037">
    <property type="term" value="F:heme binding"/>
    <property type="evidence" value="ECO:0007669"/>
    <property type="project" value="InterPro"/>
</dbReference>
<dbReference type="GO" id="GO:0004497">
    <property type="term" value="F:monooxygenase activity"/>
    <property type="evidence" value="ECO:0007669"/>
    <property type="project" value="InterPro"/>
</dbReference>
<keyword evidence="5" id="KW-0472">Membrane</keyword>
<proteinExistence type="evidence at transcript level"/>
<evidence type="ECO:0000313" key="7">
    <source>
        <dbReference type="EMBL" id="ONM52862.1"/>
    </source>
</evidence>
<dbReference type="InParanoid" id="B6SRD5"/>
<dbReference type="FunCoup" id="B6SRD5">
    <property type="interactions" value="2"/>
</dbReference>
<evidence type="ECO:0000256" key="5">
    <source>
        <dbReference type="SAM" id="Phobius"/>
    </source>
</evidence>
<dbReference type="EMBL" id="EU955300">
    <property type="protein sequence ID" value="ACG27418.1"/>
    <property type="molecule type" value="mRNA"/>
</dbReference>
<dbReference type="PANTHER" id="PTHR47955">
    <property type="entry name" value="CYTOCHROME P450 FAMILY 71 PROTEIN"/>
    <property type="match status" value="1"/>
</dbReference>
<dbReference type="Pfam" id="PF00067">
    <property type="entry name" value="p450"/>
    <property type="match status" value="1"/>
</dbReference>
<dbReference type="AlphaFoldDB" id="B6SRD5"/>
<keyword evidence="5" id="KW-1133">Transmembrane helix</keyword>
<evidence type="ECO:0000256" key="3">
    <source>
        <dbReference type="ARBA" id="ARBA00023004"/>
    </source>
</evidence>
<protein>
    <submittedName>
        <fullName evidence="7">Cytochrome P450 71B10</fullName>
    </submittedName>
</protein>
<dbReference type="GO" id="GO:0005506">
    <property type="term" value="F:iron ion binding"/>
    <property type="evidence" value="ECO:0007669"/>
    <property type="project" value="InterPro"/>
</dbReference>
<evidence type="ECO:0000256" key="4">
    <source>
        <dbReference type="SAM" id="MobiDB-lite"/>
    </source>
</evidence>
<evidence type="ECO:0000313" key="6">
    <source>
        <dbReference type="EMBL" id="ACG27418.1"/>
    </source>
</evidence>
<reference evidence="6" key="1">
    <citation type="journal article" date="2009" name="Plant Mol. Biol.">
        <title>Insights into corn genes derived from large-scale cDNA sequencing.</title>
        <authorList>
            <person name="Alexandrov N.N."/>
            <person name="Brover V.V."/>
            <person name="Freidin S."/>
            <person name="Troukhan M.E."/>
            <person name="Tatarinova T.V."/>
            <person name="Zhang H."/>
            <person name="Swaller T.J."/>
            <person name="Lu Y.P."/>
            <person name="Bouck J."/>
            <person name="Flavell R.B."/>
            <person name="Feldmann K.A."/>
        </authorList>
    </citation>
    <scope>NUCLEOTIDE SEQUENCE</scope>
</reference>
<dbReference type="GO" id="GO:0016705">
    <property type="term" value="F:oxidoreductase activity, acting on paired donors, with incorporation or reduction of molecular oxygen"/>
    <property type="evidence" value="ECO:0007669"/>
    <property type="project" value="InterPro"/>
</dbReference>
<dbReference type="STRING" id="4577.B6SRD5"/>
<feature type="transmembrane region" description="Helical" evidence="5">
    <location>
        <begin position="12"/>
        <end position="33"/>
    </location>
</feature>
<dbReference type="Gene3D" id="1.10.630.10">
    <property type="entry name" value="Cytochrome P450"/>
    <property type="match status" value="1"/>
</dbReference>
<dbReference type="InterPro" id="IPR036396">
    <property type="entry name" value="Cyt_P450_sf"/>
</dbReference>
<evidence type="ECO:0000256" key="2">
    <source>
        <dbReference type="ARBA" id="ARBA00022723"/>
    </source>
</evidence>
<dbReference type="ExpressionAtlas" id="B6SRD5">
    <property type="expression patterns" value="baseline and differential"/>
</dbReference>
<gene>
    <name evidence="7" type="ORF">ZEAMMB73_Zm00001d019415</name>
</gene>
<organism evidence="6">
    <name type="scientific">Zea mays</name>
    <name type="common">Maize</name>
    <dbReference type="NCBI Taxonomy" id="4577"/>
    <lineage>
        <taxon>Eukaryota</taxon>
        <taxon>Viridiplantae</taxon>
        <taxon>Streptophyta</taxon>
        <taxon>Embryophyta</taxon>
        <taxon>Tracheophyta</taxon>
        <taxon>Spermatophyta</taxon>
        <taxon>Magnoliopsida</taxon>
        <taxon>Liliopsida</taxon>
        <taxon>Poales</taxon>
        <taxon>Poaceae</taxon>
        <taxon>PACMAD clade</taxon>
        <taxon>Panicoideae</taxon>
        <taxon>Andropogonodae</taxon>
        <taxon>Andropogoneae</taxon>
        <taxon>Tripsacinae</taxon>
        <taxon>Zea</taxon>
    </lineage>
</organism>
<dbReference type="EMBL" id="CM007650">
    <property type="protein sequence ID" value="ONM52862.1"/>
    <property type="molecule type" value="Genomic_DNA"/>
</dbReference>
<comment type="similarity">
    <text evidence="1">Belongs to the cytochrome P450 family.</text>
</comment>
<dbReference type="OMA" id="HELATGW"/>
<accession>B6SRD5</accession>